<dbReference type="Gene3D" id="3.40.50.300">
    <property type="entry name" value="P-loop containing nucleotide triphosphate hydrolases"/>
    <property type="match status" value="1"/>
</dbReference>
<feature type="compositionally biased region" description="Polar residues" evidence="2">
    <location>
        <begin position="1107"/>
        <end position="1125"/>
    </location>
</feature>
<dbReference type="InterPro" id="IPR027417">
    <property type="entry name" value="P-loop_NTPase"/>
</dbReference>
<evidence type="ECO:0000256" key="1">
    <source>
        <dbReference type="SAM" id="Coils"/>
    </source>
</evidence>
<evidence type="ECO:0000256" key="2">
    <source>
        <dbReference type="SAM" id="MobiDB-lite"/>
    </source>
</evidence>
<dbReference type="InterPro" id="IPR051162">
    <property type="entry name" value="T4SS_component"/>
</dbReference>
<accession>A0A6N3CXZ2</accession>
<dbReference type="SUPFAM" id="SSF52540">
    <property type="entry name" value="P-loop containing nucleoside triphosphate hydrolases"/>
    <property type="match status" value="1"/>
</dbReference>
<organism evidence="3">
    <name type="scientific">Collinsella aerofaciens</name>
    <dbReference type="NCBI Taxonomy" id="74426"/>
    <lineage>
        <taxon>Bacteria</taxon>
        <taxon>Bacillati</taxon>
        <taxon>Actinomycetota</taxon>
        <taxon>Coriobacteriia</taxon>
        <taxon>Coriobacteriales</taxon>
        <taxon>Coriobacteriaceae</taxon>
        <taxon>Collinsella</taxon>
    </lineage>
</organism>
<dbReference type="Gene3D" id="1.10.8.730">
    <property type="match status" value="1"/>
</dbReference>
<feature type="coiled-coil region" evidence="1">
    <location>
        <begin position="6"/>
        <end position="52"/>
    </location>
</feature>
<evidence type="ECO:0000313" key="3">
    <source>
        <dbReference type="EMBL" id="VYU21570.1"/>
    </source>
</evidence>
<dbReference type="NCBIfam" id="NF045971">
    <property type="entry name" value="conju_CD1110"/>
    <property type="match status" value="1"/>
</dbReference>
<sequence length="1213" mass="135322">MSRMTIEEIDCEIAEAEQRRANAVEAGWPKGVRQMDKRLKKLNKKRDKHLAKYGPDVPSIPLGSSWETDEDQADLGVNTALSTDVKLVQPKWSTTKLVPYELLTVDGVMRIDSATYSIALRVDDVNYQGARPEDQYRVREAWAAYLDSLDHTVRLGIFIMNKRVSPEEFASDLLFREVPGDDRGNVLRREYNAWTRSMLAKSSRSVRRDRIVTIAVSADTLERAVPRLSQEADSFLRFMRDLGSDAHILDGQQRLDIIQAMTRQDDNPGTANFERLSGTVGLTTRELVAPSSVLTADGYRGDPRMIVGRRWVKTYDVTLDGYGKTMKDSFISDLTGLPYDLTVAWHIRPWEFSAAISAAENHLHEITEENNTYQFNTSRPEVGYFVDQSNMPPAMREAQEDAEAFRDDLESAEMHAFGVTTVVAVQGRTETELEEACREVEKVFSTHRKPYPDSWRALREESFSTALPIGTPYIPYERTLTTDPLAHMMMFVAAEMNDPGGNIMGLNAETRSFIVYDPVSHEHTNSFTLAQPRSGKSFNSKITRIIPVHLKHPDDDVITIDPEGEYVTPTEYLGGQVIRIAENSGDYINPLDISLAYGSDDPETKSSPVPAKVSFIQSLVRMMASSVNDAQANVLDAAAAYAYNRYLDDPRPENLPTLQDIYDFLMSEQGSDMRDARDLAKLIRRYVTGTLSLFNHPTNVDLQSNLVCFDLHELSSELKPLALLIILDHIWVRVSANRRAGRRTWLVIDEFQLLLDSPYARSQIDRFFTRGGKWDFYINAITQNLSRVLNSEETRYMFQNSPFVTVLQQTSDLLPDFQELFNLSESQTKVLATAHPGEGLYVFKNRVVHFDFPIDQKICPTLYDICTTRPADIKRRVARPVPAKADVDTLDEPEDAPSSSSRPSREEIGRSVPSPAHMARPPQVRSANRPASEQFGFNGGDNRDAVAAKNERMEDMDVRDFQEGVSFSRFNTRRLPTEEELRAQAEAELKELVLNAIDQVFTRESDTHFDDFTLALSAAGITLGADPSGDIAFSNGTVALSGSEVGYTLPELVAMSERANGLDAVAEPQRAAVPEQAQSIEEDTEQAASRLDGARQQPVESPARPRTQAQVPQQPAHSATPQQTSAADFMQTGGMYPNQRAAQRRHQAAMQATAAPQQPAEQRFTSASVAGAMQGLLNYQNDSGEDIGGVFTNPDEISPEGLGEYASGSGFVG</sequence>
<gene>
    <name evidence="3" type="ORF">CALFYP39_01717</name>
</gene>
<dbReference type="PANTHER" id="PTHR30121">
    <property type="entry name" value="UNCHARACTERIZED PROTEIN YJGR-RELATED"/>
    <property type="match status" value="1"/>
</dbReference>
<protein>
    <submittedName>
        <fullName evidence="3">AAA-like domain protein</fullName>
    </submittedName>
</protein>
<feature type="region of interest" description="Disordered" evidence="2">
    <location>
        <begin position="1189"/>
        <end position="1213"/>
    </location>
</feature>
<dbReference type="EMBL" id="CACRTW010000032">
    <property type="protein sequence ID" value="VYU21570.1"/>
    <property type="molecule type" value="Genomic_DNA"/>
</dbReference>
<feature type="region of interest" description="Disordered" evidence="2">
    <location>
        <begin position="877"/>
        <end position="943"/>
    </location>
</feature>
<feature type="region of interest" description="Disordered" evidence="2">
    <location>
        <begin position="1066"/>
        <end position="1125"/>
    </location>
</feature>
<name>A0A6N3CXZ2_9ACTN</name>
<proteinExistence type="predicted"/>
<dbReference type="AlphaFoldDB" id="A0A6N3CXZ2"/>
<dbReference type="PANTHER" id="PTHR30121:SF6">
    <property type="entry name" value="SLR6007 PROTEIN"/>
    <property type="match status" value="1"/>
</dbReference>
<dbReference type="RefSeq" id="WP_156600123.1">
    <property type="nucleotide sequence ID" value="NZ_CACRTW010000032.1"/>
</dbReference>
<keyword evidence="1" id="KW-0175">Coiled coil</keyword>
<reference evidence="3" key="1">
    <citation type="submission" date="2019-11" db="EMBL/GenBank/DDBJ databases">
        <authorList>
            <person name="Feng L."/>
        </authorList>
    </citation>
    <scope>NUCLEOTIDE SEQUENCE</scope>
    <source>
        <strain evidence="3">CaerofaciensLFYP39</strain>
    </source>
</reference>